<comment type="caution">
    <text evidence="1">The sequence shown here is derived from an EMBL/GenBank/DDBJ whole genome shotgun (WGS) entry which is preliminary data.</text>
</comment>
<protein>
    <submittedName>
        <fullName evidence="1">Uncharacterized protein</fullName>
    </submittedName>
</protein>
<proteinExistence type="predicted"/>
<evidence type="ECO:0000313" key="2">
    <source>
        <dbReference type="Proteomes" id="UP000017981"/>
    </source>
</evidence>
<organism evidence="1 2">
    <name type="scientific">Crocosphaera watsonii WH 0005</name>
    <dbReference type="NCBI Taxonomy" id="423472"/>
    <lineage>
        <taxon>Bacteria</taxon>
        <taxon>Bacillati</taxon>
        <taxon>Cyanobacteriota</taxon>
        <taxon>Cyanophyceae</taxon>
        <taxon>Oscillatoriophycideae</taxon>
        <taxon>Chroococcales</taxon>
        <taxon>Aphanothecaceae</taxon>
        <taxon>Crocosphaera</taxon>
    </lineage>
</organism>
<dbReference type="RefSeq" id="WP_021833882.1">
    <property type="nucleotide sequence ID" value="NZ_CAQL01001028.1"/>
</dbReference>
<evidence type="ECO:0000313" key="1">
    <source>
        <dbReference type="EMBL" id="CCQ58482.1"/>
    </source>
</evidence>
<dbReference type="AlphaFoldDB" id="T2J0B1"/>
<sequence>MKNIKLDELTKEALLTQKEPISIEHNGKFVGYYYPAIDHDKVKVAKEKLDTIMEKVLAETGLTEDEYLSMFMNVQENSYL</sequence>
<accession>T2J0B1</accession>
<name>T2J0B1_CROWT</name>
<reference evidence="1 2" key="2">
    <citation type="submission" date="2013-09" db="EMBL/GenBank/DDBJ databases">
        <title>Whole genome comparison of six Crocosphaera watsonii strains with differing phenotypes.</title>
        <authorList>
            <person name="Bench S.R."/>
            <person name="Heller P."/>
            <person name="Frank I."/>
            <person name="Arciniega M."/>
            <person name="Shilova I.N."/>
            <person name="Zehr J.P."/>
        </authorList>
    </citation>
    <scope>NUCLEOTIDE SEQUENCE [LARGE SCALE GENOMIC DNA]</scope>
    <source>
        <strain evidence="1 2">WH 0005</strain>
    </source>
</reference>
<gene>
    <name evidence="1" type="ORF">CWATWH0005_4394</name>
</gene>
<dbReference type="EMBL" id="CAQL01001028">
    <property type="protein sequence ID" value="CCQ58482.1"/>
    <property type="molecule type" value="Genomic_DNA"/>
</dbReference>
<reference evidence="1 2" key="1">
    <citation type="submission" date="2013-01" db="EMBL/GenBank/DDBJ databases">
        <authorList>
            <person name="Bench S."/>
        </authorList>
    </citation>
    <scope>NUCLEOTIDE SEQUENCE [LARGE SCALE GENOMIC DNA]</scope>
    <source>
        <strain evidence="1 2">WH 0005</strain>
    </source>
</reference>
<dbReference type="Proteomes" id="UP000017981">
    <property type="component" value="Unassembled WGS sequence"/>
</dbReference>